<dbReference type="Proteomes" id="UP001488838">
    <property type="component" value="Unassembled WGS sequence"/>
</dbReference>
<keyword evidence="4" id="KW-1185">Reference proteome</keyword>
<dbReference type="GO" id="GO:0030170">
    <property type="term" value="F:pyridoxal phosphate binding"/>
    <property type="evidence" value="ECO:0007669"/>
    <property type="project" value="InterPro"/>
</dbReference>
<organism evidence="3 4">
    <name type="scientific">Myodes glareolus</name>
    <name type="common">Bank vole</name>
    <name type="synonym">Clethrionomys glareolus</name>
    <dbReference type="NCBI Taxonomy" id="447135"/>
    <lineage>
        <taxon>Eukaryota</taxon>
        <taxon>Metazoa</taxon>
        <taxon>Chordata</taxon>
        <taxon>Craniata</taxon>
        <taxon>Vertebrata</taxon>
        <taxon>Euteleostomi</taxon>
        <taxon>Mammalia</taxon>
        <taxon>Eutheria</taxon>
        <taxon>Euarchontoglires</taxon>
        <taxon>Glires</taxon>
        <taxon>Rodentia</taxon>
        <taxon>Myomorpha</taxon>
        <taxon>Muroidea</taxon>
        <taxon>Cricetidae</taxon>
        <taxon>Arvicolinae</taxon>
        <taxon>Myodes</taxon>
    </lineage>
</organism>
<dbReference type="InterPro" id="IPR050478">
    <property type="entry name" value="Ethylene_sulfur-biosynth"/>
</dbReference>
<evidence type="ECO:0000313" key="4">
    <source>
        <dbReference type="Proteomes" id="UP001488838"/>
    </source>
</evidence>
<sequence length="556" mass="63492">MELKEEGCPIGSSLSDSGTIVAVTEDECRLEGQGAEKSSTKKVFQTLQRKVLELQRVLMDHFFRMTSQRVQSLSPEDQQRPQGSWKWIKRMGSLMSRMANLIWAEATKELKFKEPLPRSDPRCDIKAGQQALSSWQPDQPGPRLGGFEAAFVSHVLSRRGTGICDLYRANFQSYEAYQRDKYHKEKNPTGYINLGTSENKLCLDLIKERLSQRDMNQIEEDLLQYSDWQGQPFLRKELASFLTCYCRAPTPLDPEKVVVLNGCSSVFSSLAMVLCDPGDAFLIPTPCYSGFAFSSCLYSKVELIPVYLESQADSSFSQLTMDILELTLTQAKMKEKKVKGLVLVNPQNPLGEVYTRSMMKEYLAFAKNLPDPNKTHMIWGTSKDFGISGFRFGVLYTHNKEVASAMRAFGYLHGVSGITQFKLCQLLQDREWIDQLYLPTNHSRLRKAYLYVAKRLEKLKVPFFNGGSGLYVWIDLRAYLSPCTFDQEQILCQCFQDNKLLLSRGRAYMCKEPGWFRLIFAGDQLQVKVALDRFCQVLKEHKKDPRLKQLEPAIAT</sequence>
<dbReference type="EMBL" id="JBBHLL010000023">
    <property type="protein sequence ID" value="KAK7828963.1"/>
    <property type="molecule type" value="Genomic_DNA"/>
</dbReference>
<proteinExistence type="predicted"/>
<feature type="domain" description="Aminotransferase class I/classII large" evidence="2">
    <location>
        <begin position="373"/>
        <end position="534"/>
    </location>
</feature>
<dbReference type="Gene3D" id="3.40.640.10">
    <property type="entry name" value="Type I PLP-dependent aspartate aminotransferase-like (Major domain)"/>
    <property type="match status" value="1"/>
</dbReference>
<dbReference type="PANTHER" id="PTHR43795">
    <property type="entry name" value="BIFUNCTIONAL ASPARTATE AMINOTRANSFERASE AND GLUTAMATE/ASPARTATE-PREPHENATE AMINOTRANSFERASE-RELATED"/>
    <property type="match status" value="1"/>
</dbReference>
<dbReference type="InterPro" id="IPR015424">
    <property type="entry name" value="PyrdxlP-dep_Trfase"/>
</dbReference>
<dbReference type="CDD" id="cd00609">
    <property type="entry name" value="AAT_like"/>
    <property type="match status" value="1"/>
</dbReference>
<feature type="domain" description="Aminotransferase class I/classII large" evidence="2">
    <location>
        <begin position="191"/>
        <end position="367"/>
    </location>
</feature>
<dbReference type="PRINTS" id="PR00753">
    <property type="entry name" value="ACCSYNTHASE"/>
</dbReference>
<evidence type="ECO:0000256" key="1">
    <source>
        <dbReference type="ARBA" id="ARBA00022898"/>
    </source>
</evidence>
<dbReference type="InterPro" id="IPR004839">
    <property type="entry name" value="Aminotransferase_I/II_large"/>
</dbReference>
<dbReference type="Gene3D" id="3.90.1150.10">
    <property type="entry name" value="Aspartate Aminotransferase, domain 1"/>
    <property type="match status" value="2"/>
</dbReference>
<accession>A0AAW0JPE4</accession>
<dbReference type="SUPFAM" id="SSF53383">
    <property type="entry name" value="PLP-dependent transferases"/>
    <property type="match status" value="1"/>
</dbReference>
<reference evidence="3 4" key="1">
    <citation type="journal article" date="2023" name="bioRxiv">
        <title>Conserved and derived expression patterns and positive selection on dental genes reveal complex evolutionary context of ever-growing rodent molars.</title>
        <authorList>
            <person name="Calamari Z.T."/>
            <person name="Song A."/>
            <person name="Cohen E."/>
            <person name="Akter M."/>
            <person name="Roy R.D."/>
            <person name="Hallikas O."/>
            <person name="Christensen M.M."/>
            <person name="Li P."/>
            <person name="Marangoni P."/>
            <person name="Jernvall J."/>
            <person name="Klein O.D."/>
        </authorList>
    </citation>
    <scope>NUCLEOTIDE SEQUENCE [LARGE SCALE GENOMIC DNA]</scope>
    <source>
        <strain evidence="3">V071</strain>
    </source>
</reference>
<gene>
    <name evidence="3" type="ORF">U0070_002193</name>
</gene>
<dbReference type="AlphaFoldDB" id="A0AAW0JPE4"/>
<dbReference type="GO" id="GO:0006520">
    <property type="term" value="P:amino acid metabolic process"/>
    <property type="evidence" value="ECO:0007669"/>
    <property type="project" value="TreeGrafter"/>
</dbReference>
<dbReference type="Pfam" id="PF00155">
    <property type="entry name" value="Aminotran_1_2"/>
    <property type="match status" value="2"/>
</dbReference>
<comment type="caution">
    <text evidence="3">The sequence shown here is derived from an EMBL/GenBank/DDBJ whole genome shotgun (WGS) entry which is preliminary data.</text>
</comment>
<dbReference type="InterPro" id="IPR015421">
    <property type="entry name" value="PyrdxlP-dep_Trfase_major"/>
</dbReference>
<name>A0AAW0JPE4_MYOGA</name>
<dbReference type="PANTHER" id="PTHR43795:SF1">
    <property type="entry name" value="INACTIVE 1-AMINOCYCLOPROPANE-1-CARBOXYLATE SYNTHASE-LIKE PROTEIN 2-RELATED"/>
    <property type="match status" value="1"/>
</dbReference>
<dbReference type="GO" id="GO:0008483">
    <property type="term" value="F:transaminase activity"/>
    <property type="evidence" value="ECO:0007669"/>
    <property type="project" value="TreeGrafter"/>
</dbReference>
<protein>
    <recommendedName>
        <fullName evidence="2">Aminotransferase class I/classII large domain-containing protein</fullName>
    </recommendedName>
</protein>
<dbReference type="InterPro" id="IPR015422">
    <property type="entry name" value="PyrdxlP-dep_Trfase_small"/>
</dbReference>
<keyword evidence="1" id="KW-0663">Pyridoxal phosphate</keyword>
<evidence type="ECO:0000259" key="2">
    <source>
        <dbReference type="Pfam" id="PF00155"/>
    </source>
</evidence>
<evidence type="ECO:0000313" key="3">
    <source>
        <dbReference type="EMBL" id="KAK7828963.1"/>
    </source>
</evidence>